<evidence type="ECO:0000256" key="7">
    <source>
        <dbReference type="ARBA" id="ARBA00022769"/>
    </source>
</evidence>
<evidence type="ECO:0000256" key="15">
    <source>
        <dbReference type="ARBA" id="ARBA00039316"/>
    </source>
</evidence>
<evidence type="ECO:0000256" key="5">
    <source>
        <dbReference type="ARBA" id="ARBA00022741"/>
    </source>
</evidence>
<evidence type="ECO:0000256" key="8">
    <source>
        <dbReference type="ARBA" id="ARBA00022771"/>
    </source>
</evidence>
<evidence type="ECO:0000313" key="18">
    <source>
        <dbReference type="EMBL" id="GBO93424.1"/>
    </source>
</evidence>
<dbReference type="PANTHER" id="PTHR43152">
    <property type="entry name" value="UVRABC SYSTEM PROTEIN A"/>
    <property type="match status" value="1"/>
</dbReference>
<keyword evidence="2" id="KW-0963">Cytoplasm</keyword>
<dbReference type="PANTHER" id="PTHR43152:SF1">
    <property type="entry name" value="UVRA PROTEIN"/>
    <property type="match status" value="1"/>
</dbReference>
<evidence type="ECO:0000313" key="19">
    <source>
        <dbReference type="Proteomes" id="UP000266091"/>
    </source>
</evidence>
<evidence type="ECO:0000256" key="4">
    <source>
        <dbReference type="ARBA" id="ARBA00022737"/>
    </source>
</evidence>
<reference evidence="18 19" key="1">
    <citation type="journal article" date="2018" name="Int. J. Syst. Evol. Microbiol.">
        <title>Mesosutterella multiformis gen. nov., sp. nov., a member of the family Sutterellaceae and Sutterella megalosphaeroides sp. nov., isolated from human faeces.</title>
        <authorList>
            <person name="Sakamoto M."/>
            <person name="Ikeyama N."/>
            <person name="Kunihiro T."/>
            <person name="Iino T."/>
            <person name="Yuki M."/>
            <person name="Ohkuma M."/>
        </authorList>
    </citation>
    <scope>NUCLEOTIDE SEQUENCE [LARGE SCALE GENOMIC DNA]</scope>
    <source>
        <strain evidence="18 19">4NBBH2</strain>
    </source>
</reference>
<dbReference type="GO" id="GO:0016887">
    <property type="term" value="F:ATP hydrolysis activity"/>
    <property type="evidence" value="ECO:0007669"/>
    <property type="project" value="InterPro"/>
</dbReference>
<comment type="caution">
    <text evidence="18">The sequence shown here is derived from an EMBL/GenBank/DDBJ whole genome shotgun (WGS) entry which is preliminary data.</text>
</comment>
<dbReference type="Proteomes" id="UP000266091">
    <property type="component" value="Unassembled WGS sequence"/>
</dbReference>
<dbReference type="Gene3D" id="1.10.8.280">
    <property type="entry name" value="ABC transporter ATPase domain-like"/>
    <property type="match status" value="1"/>
</dbReference>
<keyword evidence="10" id="KW-0067">ATP-binding</keyword>
<keyword evidence="5" id="KW-0547">Nucleotide-binding</keyword>
<evidence type="ECO:0000256" key="3">
    <source>
        <dbReference type="ARBA" id="ARBA00022723"/>
    </source>
</evidence>
<dbReference type="AlphaFoldDB" id="A0A388SFF1"/>
<keyword evidence="11" id="KW-0267">Excision nuclease</keyword>
<evidence type="ECO:0000256" key="13">
    <source>
        <dbReference type="ARBA" id="ARBA00023204"/>
    </source>
</evidence>
<evidence type="ECO:0000256" key="12">
    <source>
        <dbReference type="ARBA" id="ARBA00023125"/>
    </source>
</evidence>
<evidence type="ECO:0000256" key="10">
    <source>
        <dbReference type="ARBA" id="ARBA00022840"/>
    </source>
</evidence>
<dbReference type="GO" id="GO:0005524">
    <property type="term" value="F:ATP binding"/>
    <property type="evidence" value="ECO:0007669"/>
    <property type="project" value="UniProtKB-KW"/>
</dbReference>
<dbReference type="GO" id="GO:0009380">
    <property type="term" value="C:excinuclease repair complex"/>
    <property type="evidence" value="ECO:0007669"/>
    <property type="project" value="InterPro"/>
</dbReference>
<keyword evidence="12" id="KW-0238">DNA-binding</keyword>
<dbReference type="GO" id="GO:0003677">
    <property type="term" value="F:DNA binding"/>
    <property type="evidence" value="ECO:0007669"/>
    <property type="project" value="UniProtKB-KW"/>
</dbReference>
<keyword evidence="13" id="KW-0234">DNA repair</keyword>
<dbReference type="EMBL" id="BGZJ01000001">
    <property type="protein sequence ID" value="GBO93424.1"/>
    <property type="molecule type" value="Genomic_DNA"/>
</dbReference>
<dbReference type="GO" id="GO:0005737">
    <property type="term" value="C:cytoplasm"/>
    <property type="evidence" value="ECO:0007669"/>
    <property type="project" value="UniProtKB-SubCell"/>
</dbReference>
<dbReference type="GO" id="GO:0008270">
    <property type="term" value="F:zinc ion binding"/>
    <property type="evidence" value="ECO:0007669"/>
    <property type="project" value="UniProtKB-KW"/>
</dbReference>
<keyword evidence="8" id="KW-0863">Zinc-finger</keyword>
<dbReference type="GO" id="GO:0006289">
    <property type="term" value="P:nucleotide-excision repair"/>
    <property type="evidence" value="ECO:0007669"/>
    <property type="project" value="InterPro"/>
</dbReference>
<dbReference type="InterPro" id="IPR017871">
    <property type="entry name" value="ABC_transporter-like_CS"/>
</dbReference>
<dbReference type="NCBIfam" id="NF001503">
    <property type="entry name" value="PRK00349.1"/>
    <property type="match status" value="1"/>
</dbReference>
<comment type="similarity">
    <text evidence="14">Belongs to the ABC transporter superfamily. UvrA family.</text>
</comment>
<evidence type="ECO:0000256" key="1">
    <source>
        <dbReference type="ARBA" id="ARBA00004496"/>
    </source>
</evidence>
<dbReference type="InterPro" id="IPR041552">
    <property type="entry name" value="UvrA_DNA-bd"/>
</dbReference>
<organism evidence="18 19">
    <name type="scientific">Mesosutterella multiformis</name>
    <dbReference type="NCBI Taxonomy" id="2259133"/>
    <lineage>
        <taxon>Bacteria</taxon>
        <taxon>Pseudomonadati</taxon>
        <taxon>Pseudomonadota</taxon>
        <taxon>Betaproteobacteria</taxon>
        <taxon>Burkholderiales</taxon>
        <taxon>Sutterellaceae</taxon>
        <taxon>Mesosutterella</taxon>
    </lineage>
</organism>
<protein>
    <recommendedName>
        <fullName evidence="15">UvrABC system protein A</fullName>
    </recommendedName>
    <alternativeName>
        <fullName evidence="16">Excinuclease ABC subunit A</fullName>
    </alternativeName>
</protein>
<keyword evidence="6" id="KW-0227">DNA damage</keyword>
<dbReference type="InterPro" id="IPR027417">
    <property type="entry name" value="P-loop_NTPase"/>
</dbReference>
<proteinExistence type="inferred from homology"/>
<comment type="subcellular location">
    <subcellularLocation>
        <location evidence="1">Cytoplasm</location>
    </subcellularLocation>
</comment>
<keyword evidence="7" id="KW-0228">DNA excision</keyword>
<evidence type="ECO:0000256" key="9">
    <source>
        <dbReference type="ARBA" id="ARBA00022833"/>
    </source>
</evidence>
<dbReference type="RefSeq" id="WP_116269805.1">
    <property type="nucleotide sequence ID" value="NZ_BGZJ01000001.1"/>
</dbReference>
<dbReference type="OrthoDB" id="9809851at2"/>
<sequence length="922" mass="99928">MEKIIIRGAKTHNLKNVNAELPRNRLVVITGPSGSGKSSLAFDTLYAEGQRRYLEGLSPYARQFLNIRNKPDVDSIEGLSPAIAIDQKNRSDNPRSTVGSSTEILDYLRLLYSRVGTPYCPDHHLPLEATPVSVIAERLLAWPEETPVILLSPIPADRRANPKQLLADLARQGFLRVRIGSDIVETEEASPDALADLSLRADIVVDRLKLRKSSRGRLTESLDLASRLSGGRVSAMNHRTREETAFSTNFSCPLCDFSLKKLEPGLFSPQTARGRCPTCGGTGTVPAVSIESIIHPELSLRAGAIPNWGENSPKHFALLEAAANRASVSLDTPWEELSGKDRQFMLQGDPDQPEFPGIESLITEEAETLSKADREKLLGPLLKEKTCPDCKGEKLSREARNVFLTSEGKLFSYPSLLRMPISELEPLLGSLELGETARAVADRILPPILDRLRYLNSVGLAYLTLDRPVTTLSGGESQRIRLACELSSGLSGVMYVLDEPSTGLHPADNEKLLDSLKRLRDAGNSVIVVEHDEDTIRSADYLIDMGPGSGESGGEVIASGSLKEILKDPKSVTGTYLSHPETTVQRNRSRRIGKKLLIKGARGHNLKNVSASIPVGCLTVVSGVSGSGKSSLINGTLYPALAAKLYRASASPLPVDAIEGLEHLDKVICIDQQPLGRTSRSNPATYMGIFQGIREIFAGTALALERGYGADRFSFNVKGGRCEACQGEGILKIGLQFLPDMQVPCDVCGGTRYNQETLEVRYQGKNIAEILDLSVDQAIPVFANHPAILRKLEALEAVGLGYIRLGQSSQTFSGGEAQRVKIAVELAKTDTGRTLYLLDEPTSGLHFREISQLIALLQKICDAGNTVVVIEHDMNVVASADWVIDMGPGGEDGGRILCEGTPEDIAACPESVTGRFLQKKIA</sequence>
<evidence type="ECO:0000256" key="14">
    <source>
        <dbReference type="ARBA" id="ARBA00038000"/>
    </source>
</evidence>
<dbReference type="Pfam" id="PF17760">
    <property type="entry name" value="UvrA_inter"/>
    <property type="match status" value="1"/>
</dbReference>
<evidence type="ECO:0000256" key="16">
    <source>
        <dbReference type="ARBA" id="ARBA00042156"/>
    </source>
</evidence>
<dbReference type="NCBIfam" id="TIGR00630">
    <property type="entry name" value="uvra"/>
    <property type="match status" value="1"/>
</dbReference>
<dbReference type="Gene3D" id="3.30.1490.20">
    <property type="entry name" value="ATP-grasp fold, A domain"/>
    <property type="match status" value="1"/>
</dbReference>
<dbReference type="GO" id="GO:0004518">
    <property type="term" value="F:nuclease activity"/>
    <property type="evidence" value="ECO:0007669"/>
    <property type="project" value="UniProtKB-KW"/>
</dbReference>
<keyword evidence="3" id="KW-0479">Metal-binding</keyword>
<feature type="domain" description="ABC transporter" evidence="17">
    <location>
        <begin position="587"/>
        <end position="918"/>
    </location>
</feature>
<dbReference type="PROSITE" id="PS50893">
    <property type="entry name" value="ABC_TRANSPORTER_2"/>
    <property type="match status" value="1"/>
</dbReference>
<dbReference type="InterPro" id="IPR013815">
    <property type="entry name" value="ATP_grasp_subdomain_1"/>
</dbReference>
<evidence type="ECO:0000259" key="17">
    <source>
        <dbReference type="PROSITE" id="PS50893"/>
    </source>
</evidence>
<keyword evidence="4" id="KW-0677">Repeat</keyword>
<evidence type="ECO:0000256" key="2">
    <source>
        <dbReference type="ARBA" id="ARBA00022490"/>
    </source>
</evidence>
<dbReference type="InterPro" id="IPR003439">
    <property type="entry name" value="ABC_transporter-like_ATP-bd"/>
</dbReference>
<dbReference type="Gene3D" id="3.40.50.300">
    <property type="entry name" value="P-loop containing nucleotide triphosphate hydrolases"/>
    <property type="match status" value="2"/>
</dbReference>
<evidence type="ECO:0000256" key="11">
    <source>
        <dbReference type="ARBA" id="ARBA00022881"/>
    </source>
</evidence>
<dbReference type="InterPro" id="IPR004602">
    <property type="entry name" value="UvrA"/>
</dbReference>
<accession>A0A388SFF1</accession>
<dbReference type="Pfam" id="PF17755">
    <property type="entry name" value="UvrA_DNA-bind"/>
    <property type="match status" value="1"/>
</dbReference>
<dbReference type="Gene3D" id="1.20.1580.10">
    <property type="entry name" value="ABC transporter ATPase like domain"/>
    <property type="match status" value="2"/>
</dbReference>
<evidence type="ECO:0000256" key="6">
    <source>
        <dbReference type="ARBA" id="ARBA00022763"/>
    </source>
</evidence>
<dbReference type="PROSITE" id="PS00211">
    <property type="entry name" value="ABC_TRANSPORTER_1"/>
    <property type="match status" value="2"/>
</dbReference>
<gene>
    <name evidence="18" type="primary">uvrA_1</name>
    <name evidence="18" type="ORF">MESMUL_07780</name>
</gene>
<name>A0A388SFF1_9BURK</name>
<keyword evidence="9" id="KW-0862">Zinc</keyword>
<keyword evidence="19" id="KW-1185">Reference proteome</keyword>
<dbReference type="SUPFAM" id="SSF52540">
    <property type="entry name" value="P-loop containing nucleoside triphosphate hydrolases"/>
    <property type="match status" value="2"/>
</dbReference>
<dbReference type="InterPro" id="IPR041102">
    <property type="entry name" value="UvrA_inter"/>
</dbReference>